<proteinExistence type="predicted"/>
<dbReference type="InterPro" id="IPR036226">
    <property type="entry name" value="LipOase_C_sf"/>
</dbReference>
<accession>A0A8J5XXD0</accession>
<dbReference type="InterPro" id="IPR000008">
    <property type="entry name" value="C2_dom"/>
</dbReference>
<evidence type="ECO:0000256" key="3">
    <source>
        <dbReference type="ARBA" id="ARBA00023002"/>
    </source>
</evidence>
<feature type="domain" description="C2" evidence="4">
    <location>
        <begin position="1"/>
        <end position="110"/>
    </location>
</feature>
<dbReference type="Pfam" id="PF00168">
    <property type="entry name" value="C2"/>
    <property type="match status" value="1"/>
</dbReference>
<dbReference type="Pfam" id="PF00305">
    <property type="entry name" value="Lipoxygenase"/>
    <property type="match status" value="1"/>
</dbReference>
<dbReference type="PROSITE" id="PS51393">
    <property type="entry name" value="LIPOXYGENASE_3"/>
    <property type="match status" value="1"/>
</dbReference>
<dbReference type="GO" id="GO:0020037">
    <property type="term" value="F:heme binding"/>
    <property type="evidence" value="ECO:0007669"/>
    <property type="project" value="InterPro"/>
</dbReference>
<dbReference type="Proteomes" id="UP000751190">
    <property type="component" value="Unassembled WGS sequence"/>
</dbReference>
<evidence type="ECO:0000259" key="4">
    <source>
        <dbReference type="PROSITE" id="PS50004"/>
    </source>
</evidence>
<dbReference type="Gene3D" id="2.60.40.150">
    <property type="entry name" value="C2 domain"/>
    <property type="match status" value="1"/>
</dbReference>
<dbReference type="GO" id="GO:0016705">
    <property type="term" value="F:oxidoreductase activity, acting on paired donors, with incorporation or reduction of molecular oxygen"/>
    <property type="evidence" value="ECO:0007669"/>
    <property type="project" value="InterPro"/>
</dbReference>
<evidence type="ECO:0000256" key="2">
    <source>
        <dbReference type="ARBA" id="ARBA00022964"/>
    </source>
</evidence>
<dbReference type="InterPro" id="IPR000907">
    <property type="entry name" value="LipOase"/>
</dbReference>
<dbReference type="GO" id="GO:0005506">
    <property type="term" value="F:iron ion binding"/>
    <property type="evidence" value="ECO:0007669"/>
    <property type="project" value="InterPro"/>
</dbReference>
<keyword evidence="2" id="KW-0223">Dioxygenase</keyword>
<reference evidence="6" key="1">
    <citation type="submission" date="2021-05" db="EMBL/GenBank/DDBJ databases">
        <title>The genome of the haptophyte Pavlova lutheri (Diacronema luteri, Pavlovales) - a model for lipid biosynthesis in eukaryotic algae.</title>
        <authorList>
            <person name="Hulatt C.J."/>
            <person name="Posewitz M.C."/>
        </authorList>
    </citation>
    <scope>NUCLEOTIDE SEQUENCE</scope>
    <source>
        <strain evidence="6">NIVA-4/92</strain>
    </source>
</reference>
<evidence type="ECO:0000256" key="1">
    <source>
        <dbReference type="ARBA" id="ARBA00022723"/>
    </source>
</evidence>
<dbReference type="InterPro" id="IPR013819">
    <property type="entry name" value="LipOase_C"/>
</dbReference>
<dbReference type="PROSITE" id="PS50004">
    <property type="entry name" value="C2"/>
    <property type="match status" value="1"/>
</dbReference>
<dbReference type="GO" id="GO:0034440">
    <property type="term" value="P:lipid oxidation"/>
    <property type="evidence" value="ECO:0007669"/>
    <property type="project" value="InterPro"/>
</dbReference>
<keyword evidence="3" id="KW-0560">Oxidoreductase</keyword>
<evidence type="ECO:0000313" key="6">
    <source>
        <dbReference type="EMBL" id="KAG8468049.1"/>
    </source>
</evidence>
<dbReference type="GO" id="GO:0016702">
    <property type="term" value="F:oxidoreductase activity, acting on single donors with incorporation of molecular oxygen, incorporation of two atoms of oxygen"/>
    <property type="evidence" value="ECO:0007669"/>
    <property type="project" value="InterPro"/>
</dbReference>
<dbReference type="InterPro" id="IPR035892">
    <property type="entry name" value="C2_domain_sf"/>
</dbReference>
<dbReference type="EMBL" id="JAGTXO010000005">
    <property type="protein sequence ID" value="KAG8468049.1"/>
    <property type="molecule type" value="Genomic_DNA"/>
</dbReference>
<dbReference type="PANTHER" id="PTHR11771">
    <property type="entry name" value="LIPOXYGENASE"/>
    <property type="match status" value="1"/>
</dbReference>
<dbReference type="SUPFAM" id="SSF49562">
    <property type="entry name" value="C2 domain (Calcium/lipid-binding domain, CaLB)"/>
    <property type="match status" value="1"/>
</dbReference>
<dbReference type="Gene3D" id="1.20.245.10">
    <property type="entry name" value="Lipoxygenase-1, Domain 5"/>
    <property type="match status" value="1"/>
</dbReference>
<comment type="caution">
    <text evidence="6">The sequence shown here is derived from an EMBL/GenBank/DDBJ whole genome shotgun (WGS) entry which is preliminary data.</text>
</comment>
<protein>
    <recommendedName>
        <fullName evidence="8">C2 domain-containing protein</fullName>
    </recommendedName>
</protein>
<dbReference type="GO" id="GO:0004497">
    <property type="term" value="F:monooxygenase activity"/>
    <property type="evidence" value="ECO:0007669"/>
    <property type="project" value="InterPro"/>
</dbReference>
<name>A0A8J5XXD0_DIALT</name>
<organism evidence="6 7">
    <name type="scientific">Diacronema lutheri</name>
    <name type="common">Unicellular marine alga</name>
    <name type="synonym">Monochrysis lutheri</name>
    <dbReference type="NCBI Taxonomy" id="2081491"/>
    <lineage>
        <taxon>Eukaryota</taxon>
        <taxon>Haptista</taxon>
        <taxon>Haptophyta</taxon>
        <taxon>Pavlovophyceae</taxon>
        <taxon>Pavlovales</taxon>
        <taxon>Pavlovaceae</taxon>
        <taxon>Diacronema</taxon>
    </lineage>
</organism>
<dbReference type="OrthoDB" id="186960at2759"/>
<dbReference type="AlphaFoldDB" id="A0A8J5XXD0"/>
<dbReference type="InterPro" id="IPR036396">
    <property type="entry name" value="Cyt_P450_sf"/>
</dbReference>
<dbReference type="CDD" id="cd00030">
    <property type="entry name" value="C2"/>
    <property type="match status" value="1"/>
</dbReference>
<evidence type="ECO:0000259" key="5">
    <source>
        <dbReference type="PROSITE" id="PS51393"/>
    </source>
</evidence>
<dbReference type="SUPFAM" id="SSF48484">
    <property type="entry name" value="Lipoxigenase"/>
    <property type="match status" value="1"/>
</dbReference>
<keyword evidence="7" id="KW-1185">Reference proteome</keyword>
<dbReference type="SUPFAM" id="SSF48264">
    <property type="entry name" value="Cytochrome P450"/>
    <property type="match status" value="1"/>
</dbReference>
<dbReference type="Gene3D" id="1.10.630.10">
    <property type="entry name" value="Cytochrome P450"/>
    <property type="match status" value="1"/>
</dbReference>
<gene>
    <name evidence="6" type="ORF">KFE25_007101</name>
</gene>
<sequence>MLVHSGRGLLAADSDGASDPFVSCRVGRLGSAFDGKPARSEHRSAAVRDSLEPEWKLAFRHVLSAGESPAQLELHVKVVDADLFSSDDALGEVRVPLSKLLEHRNELKAYKLSDGKSARGEVFLMAGEGVDKAVFDDVLATAGVAYARGWADGGRWAVLAESGMLRLGELFVSPGVMAGYYANLGIMALAWTRPAERDAPARQFRAWSTPFGSDDNSFEWNGPIPGRSVTLSGHAQVTTRLAELGALFGTNDANGAVKREHTIGWVPLNAFFWREQATKRIGLGYGQEAHARVRTHFVSLFGPGGKWTLESLGASAAAFFHGRRSLEIGGDIFVWTTSVFHEIALGLTLSTAEAEAFTSMQHAILLLSMAPDSAVPALRAAQPTLLDDTYRQKQAWLARAAPLLQKRLLAAAAMSGAELRELAEVVFDALVFAGGFAVPSMIGMQLGVPYTKWGVEHLPAELELDNASQHAAYCWEIMRRFPPVAIFAPYSERKAGGVTTVLNVGMAQRDPRVWGADADEFKLRSLSEYHAKSVGFAEPAVAPHLRSPNSRSCPARDLALGMMTSFLRAWVRSADAHGRGVLRAWRPYVRADAADGEARKPARPEDLQLGERNAPPMTLRLELGEEPVGRTGDELIASLGPFERSMLHLRARVDNKFDRHTDPFTKAWSAAVLVLNKRDASSSLVSGTDMLPKSDYAEAGEMIDVPFGGVRLCTVDEDKPGETERVIRRFATELANKTLPYSEPKTADGLVYFDSTLEAIAAVQATYGAILPAQFVVWEGLETDQGVADLCTHGLGAWCLRKLGAAAGNGRAPPDEGRAIPKGAALEVDLAFLAQFEVRPPWAPYGHAAFLAPPGANGRCDLLGIWVAAEKRLVLPTDGQSWEVAKAGFKSTLFTVVTLREHLLESHWLVSNGLSRAARESTSPDHPLRRLLRPHYYRTALINALAADALMPVDSLGYRMFGFTPSAWHRLFETLTAEWRWVPFPQRMANQRVRDVFPDMPLLADGTLVYDAIAEHVRTFLAIWYANDKALLADAEAVAFWRHFATQTAHDGWRLGDAPTLAALRELLAGLIFEVTVGHEVVGAIVEYLMTPHGTAGKLAPGKTVPDVQSLALVLATMSLTGIKQPALLDDWEHIARGARSWSSAQADAAVQSERAFQHLLEMAAEEIEERNGARERMGARRYVACNPRILESSVSI</sequence>
<feature type="domain" description="Lipoxygenase" evidence="5">
    <location>
        <begin position="871"/>
        <end position="1197"/>
    </location>
</feature>
<evidence type="ECO:0008006" key="8">
    <source>
        <dbReference type="Google" id="ProtNLM"/>
    </source>
</evidence>
<keyword evidence="1" id="KW-0479">Metal-binding</keyword>
<evidence type="ECO:0000313" key="7">
    <source>
        <dbReference type="Proteomes" id="UP000751190"/>
    </source>
</evidence>